<dbReference type="Gene3D" id="3.40.50.410">
    <property type="entry name" value="von Willebrand factor, type A domain"/>
    <property type="match status" value="1"/>
</dbReference>
<dbReference type="OrthoDB" id="7690434at2759"/>
<dbReference type="PANTHER" id="PTHR12433:SF11">
    <property type="entry name" value="MEDIATOR OF RNA POLYMERASE II TRANSCRIPTION SUBUNIT 25"/>
    <property type="match status" value="1"/>
</dbReference>
<sequence>MPQKNIGSPTPECLVVVVLDGTYRLEEHFETLHKAYLEQILKHLKAPYKEQEEKETKIILPVLRCGLVVFGNYEAYSPYPFKSHYFENLTQFEELINETEFTDGGTYENAVSEGLVAALEMFDLHSSQIDPDASQPKKHCILVTNSHPCPDPVHRNMNGKYDEYTFEQITEEMQKQSIHLSLITPEKGFDELENLVKLVNRDVEVHEASDVVKPSHVVKLANFKVTFSQPAEVVTDKKRKREDSTSANDVHNKDQPAPAGSASSSPEINSSPITRLSTVASPINNIPPQGVSTPSAMANHILPQTKIPQQPPHSMPQLPIQQPVPATVRPITATPAMIKSLSQMTPAAQRTMLAALQNNGAQGPGQIFRNPTNQNAQILRLQQELVNQQNLMRRQQQQLSQLGVIRQPIGNFVAPSPPIGSDAQTIFNSPPTASTVGFTTTTTSPVTGFTPTTLGLGTGVPTTNVAQVDHNNIGIRGHMHQKTINALWSGHIAWSANSQGGQKRELSCHVTAFPVPQKKTVPLSLSDYMTNLWPERMEISNTNLVRDLFKDIPKNPSTLVVSFLPTPTTASPENQDTFLILLRLLESRKLAAFIRFPSAPNPNGGLVLFSNGPKIIGVLFMNSPLPTNAPQLQPQRQPQQNQQTQPTPQTQQHAQPMQAQIQAQSQQIAQMQQLIQINPQMPTTILRPQSAAVAQQMLRQRNLQLQSILQTAPNEWVVKIC</sequence>
<dbReference type="Pfam" id="PF11265">
    <property type="entry name" value="Med25_VWA"/>
    <property type="match status" value="1"/>
</dbReference>
<name>A0A9N8WQ09_9GLOM</name>
<dbReference type="InterPro" id="IPR036465">
    <property type="entry name" value="vWFA_dom_sf"/>
</dbReference>
<dbReference type="Proteomes" id="UP000789706">
    <property type="component" value="Unassembled WGS sequence"/>
</dbReference>
<gene>
    <name evidence="5" type="ORF">DEBURN_LOCUS4227</name>
</gene>
<dbReference type="GO" id="GO:0045944">
    <property type="term" value="P:positive regulation of transcription by RNA polymerase II"/>
    <property type="evidence" value="ECO:0007669"/>
    <property type="project" value="TreeGrafter"/>
</dbReference>
<dbReference type="InterPro" id="IPR002035">
    <property type="entry name" value="VWF_A"/>
</dbReference>
<dbReference type="GO" id="GO:0016592">
    <property type="term" value="C:mediator complex"/>
    <property type="evidence" value="ECO:0007669"/>
    <property type="project" value="TreeGrafter"/>
</dbReference>
<protein>
    <recommendedName>
        <fullName evidence="2">Mediator of RNA polymerase II transcription subunit 25</fullName>
    </recommendedName>
</protein>
<feature type="region of interest" description="Disordered" evidence="3">
    <location>
        <begin position="232"/>
        <end position="272"/>
    </location>
</feature>
<dbReference type="PANTHER" id="PTHR12433">
    <property type="entry name" value="MEDIATOR OF RNA POLYMERASE II TRANSCRIPTION SUBUNIT 25"/>
    <property type="match status" value="1"/>
</dbReference>
<comment type="similarity">
    <text evidence="1">Belongs to the Mediator complex subunit 25 family.</text>
</comment>
<evidence type="ECO:0000256" key="1">
    <source>
        <dbReference type="ARBA" id="ARBA00009102"/>
    </source>
</evidence>
<evidence type="ECO:0000256" key="2">
    <source>
        <dbReference type="ARBA" id="ARBA00019694"/>
    </source>
</evidence>
<accession>A0A9N8WQ09</accession>
<keyword evidence="6" id="KW-1185">Reference proteome</keyword>
<feature type="region of interest" description="Disordered" evidence="3">
    <location>
        <begin position="626"/>
        <end position="659"/>
    </location>
</feature>
<evidence type="ECO:0000313" key="5">
    <source>
        <dbReference type="EMBL" id="CAG8491982.1"/>
    </source>
</evidence>
<evidence type="ECO:0000259" key="4">
    <source>
        <dbReference type="PROSITE" id="PS50234"/>
    </source>
</evidence>
<dbReference type="SUPFAM" id="SSF53300">
    <property type="entry name" value="vWA-like"/>
    <property type="match status" value="1"/>
</dbReference>
<feature type="compositionally biased region" description="Low complexity" evidence="3">
    <location>
        <begin position="629"/>
        <end position="659"/>
    </location>
</feature>
<comment type="caution">
    <text evidence="5">The sequence shown here is derived from an EMBL/GenBank/DDBJ whole genome shotgun (WGS) entry which is preliminary data.</text>
</comment>
<feature type="domain" description="VWFA" evidence="4">
    <location>
        <begin position="14"/>
        <end position="234"/>
    </location>
</feature>
<organism evidence="5 6">
    <name type="scientific">Diversispora eburnea</name>
    <dbReference type="NCBI Taxonomy" id="1213867"/>
    <lineage>
        <taxon>Eukaryota</taxon>
        <taxon>Fungi</taxon>
        <taxon>Fungi incertae sedis</taxon>
        <taxon>Mucoromycota</taxon>
        <taxon>Glomeromycotina</taxon>
        <taxon>Glomeromycetes</taxon>
        <taxon>Diversisporales</taxon>
        <taxon>Diversisporaceae</taxon>
        <taxon>Diversispora</taxon>
    </lineage>
</organism>
<evidence type="ECO:0000256" key="3">
    <source>
        <dbReference type="SAM" id="MobiDB-lite"/>
    </source>
</evidence>
<dbReference type="InterPro" id="IPR021419">
    <property type="entry name" value="Mediator_Med25_VWA"/>
</dbReference>
<proteinExistence type="inferred from homology"/>
<dbReference type="EMBL" id="CAJVPK010000309">
    <property type="protein sequence ID" value="CAG8491982.1"/>
    <property type="molecule type" value="Genomic_DNA"/>
</dbReference>
<dbReference type="AlphaFoldDB" id="A0A9N8WQ09"/>
<dbReference type="GO" id="GO:0005667">
    <property type="term" value="C:transcription regulator complex"/>
    <property type="evidence" value="ECO:0007669"/>
    <property type="project" value="TreeGrafter"/>
</dbReference>
<reference evidence="5" key="1">
    <citation type="submission" date="2021-06" db="EMBL/GenBank/DDBJ databases">
        <authorList>
            <person name="Kallberg Y."/>
            <person name="Tangrot J."/>
            <person name="Rosling A."/>
        </authorList>
    </citation>
    <scope>NUCLEOTIDE SEQUENCE</scope>
    <source>
        <strain evidence="5">AZ414A</strain>
    </source>
</reference>
<evidence type="ECO:0000313" key="6">
    <source>
        <dbReference type="Proteomes" id="UP000789706"/>
    </source>
</evidence>
<dbReference type="PROSITE" id="PS50234">
    <property type="entry name" value="VWFA"/>
    <property type="match status" value="1"/>
</dbReference>
<feature type="compositionally biased region" description="Low complexity" evidence="3">
    <location>
        <begin position="256"/>
        <end position="272"/>
    </location>
</feature>